<dbReference type="GO" id="GO:0016491">
    <property type="term" value="F:oxidoreductase activity"/>
    <property type="evidence" value="ECO:0007669"/>
    <property type="project" value="InterPro"/>
</dbReference>
<dbReference type="InterPro" id="IPR027387">
    <property type="entry name" value="Cytb/b6-like_sf"/>
</dbReference>
<evidence type="ECO:0000256" key="7">
    <source>
        <dbReference type="ARBA" id="ARBA00022989"/>
    </source>
</evidence>
<evidence type="ECO:0000256" key="2">
    <source>
        <dbReference type="ARBA" id="ARBA00022448"/>
    </source>
</evidence>
<keyword evidence="7 10" id="KW-1133">Transmembrane helix</keyword>
<dbReference type="EMBL" id="JAGVSJ010000046">
    <property type="protein sequence ID" value="MBX8632659.1"/>
    <property type="molecule type" value="Genomic_DNA"/>
</dbReference>
<evidence type="ECO:0000256" key="9">
    <source>
        <dbReference type="ARBA" id="ARBA00023136"/>
    </source>
</evidence>
<feature type="domain" description="Cytochrome b/b6 N-terminal region profile" evidence="11">
    <location>
        <begin position="10"/>
        <end position="219"/>
    </location>
</feature>
<dbReference type="GO" id="GO:0022904">
    <property type="term" value="P:respiratory electron transport chain"/>
    <property type="evidence" value="ECO:0007669"/>
    <property type="project" value="InterPro"/>
</dbReference>
<accession>A0A8J7YM29</accession>
<feature type="transmembrane region" description="Helical" evidence="10">
    <location>
        <begin position="386"/>
        <end position="408"/>
    </location>
</feature>
<dbReference type="EMBL" id="JAHEAC010000126">
    <property type="protein sequence ID" value="MBX8644930.1"/>
    <property type="molecule type" value="Genomic_DNA"/>
</dbReference>
<feature type="domain" description="Cytochrome b/b6 C-terminal region profile" evidence="12">
    <location>
        <begin position="230"/>
        <end position="418"/>
    </location>
</feature>
<dbReference type="AlphaFoldDB" id="A0A8J7YM29"/>
<dbReference type="PANTHER" id="PTHR19271">
    <property type="entry name" value="CYTOCHROME B"/>
    <property type="match status" value="1"/>
</dbReference>
<dbReference type="Proteomes" id="UP000750197">
    <property type="component" value="Unassembled WGS sequence"/>
</dbReference>
<dbReference type="SUPFAM" id="SSF81648">
    <property type="entry name" value="a domain/subunit of cytochrome bc1 complex (Ubiquinol-cytochrome c reductase)"/>
    <property type="match status" value="1"/>
</dbReference>
<dbReference type="Pfam" id="PF00032">
    <property type="entry name" value="Cytochrom_B_C"/>
    <property type="match status" value="1"/>
</dbReference>
<gene>
    <name evidence="13" type="ORF">J9259_09145</name>
    <name evidence="14" type="ORF">KIY12_09470</name>
</gene>
<dbReference type="InterPro" id="IPR036150">
    <property type="entry name" value="Cyt_b/b6_C_sf"/>
</dbReference>
<protein>
    <submittedName>
        <fullName evidence="13">Cytochrome bc complex cytochrome b subunit</fullName>
    </submittedName>
</protein>
<evidence type="ECO:0000256" key="5">
    <source>
        <dbReference type="ARBA" id="ARBA00022723"/>
    </source>
</evidence>
<dbReference type="Gene3D" id="1.20.810.10">
    <property type="entry name" value="Cytochrome Bc1 Complex, Chain C"/>
    <property type="match status" value="1"/>
</dbReference>
<reference evidence="13" key="1">
    <citation type="submission" date="2021-04" db="EMBL/GenBank/DDBJ databases">
        <title>Genomic insights into ecological role and evolution of a novel Thermoplasmata order Candidatus Sysuiplasmatales.</title>
        <authorList>
            <person name="Yuan Y."/>
        </authorList>
    </citation>
    <scope>NUCLEOTIDE SEQUENCE</scope>
    <source>
        <strain evidence="14">TUT19-bin139</strain>
        <strain evidence="13">YP2-bin.285</strain>
    </source>
</reference>
<evidence type="ECO:0000259" key="12">
    <source>
        <dbReference type="PROSITE" id="PS51003"/>
    </source>
</evidence>
<feature type="transmembrane region" description="Helical" evidence="10">
    <location>
        <begin position="486"/>
        <end position="505"/>
    </location>
</feature>
<feature type="transmembrane region" description="Helical" evidence="10">
    <location>
        <begin position="85"/>
        <end position="105"/>
    </location>
</feature>
<dbReference type="GO" id="GO:0016020">
    <property type="term" value="C:membrane"/>
    <property type="evidence" value="ECO:0007669"/>
    <property type="project" value="UniProtKB-SubCell"/>
</dbReference>
<keyword evidence="3" id="KW-0349">Heme</keyword>
<dbReference type="PANTHER" id="PTHR19271:SF16">
    <property type="entry name" value="CYTOCHROME B"/>
    <property type="match status" value="1"/>
</dbReference>
<feature type="transmembrane region" description="Helical" evidence="10">
    <location>
        <begin position="420"/>
        <end position="439"/>
    </location>
</feature>
<dbReference type="PROSITE" id="PS51002">
    <property type="entry name" value="CYTB_NTER"/>
    <property type="match status" value="1"/>
</dbReference>
<dbReference type="InterPro" id="IPR005798">
    <property type="entry name" value="Cyt_b/b6_C"/>
</dbReference>
<feature type="transmembrane region" description="Helical" evidence="10">
    <location>
        <begin position="352"/>
        <end position="374"/>
    </location>
</feature>
<evidence type="ECO:0000256" key="1">
    <source>
        <dbReference type="ARBA" id="ARBA00004141"/>
    </source>
</evidence>
<keyword evidence="8" id="KW-0408">Iron</keyword>
<feature type="transmembrane region" description="Helical" evidence="10">
    <location>
        <begin position="445"/>
        <end position="465"/>
    </location>
</feature>
<evidence type="ECO:0000256" key="8">
    <source>
        <dbReference type="ARBA" id="ARBA00023004"/>
    </source>
</evidence>
<feature type="transmembrane region" description="Helical" evidence="10">
    <location>
        <begin position="517"/>
        <end position="536"/>
    </location>
</feature>
<dbReference type="PROSITE" id="PS51003">
    <property type="entry name" value="CYTB_CTER"/>
    <property type="match status" value="1"/>
</dbReference>
<evidence type="ECO:0000313" key="13">
    <source>
        <dbReference type="EMBL" id="MBX8632659.1"/>
    </source>
</evidence>
<evidence type="ECO:0000256" key="6">
    <source>
        <dbReference type="ARBA" id="ARBA00022982"/>
    </source>
</evidence>
<dbReference type="GO" id="GO:0046872">
    <property type="term" value="F:metal ion binding"/>
    <property type="evidence" value="ECO:0007669"/>
    <property type="project" value="UniProtKB-KW"/>
</dbReference>
<keyword evidence="4 10" id="KW-0812">Transmembrane</keyword>
<feature type="transmembrane region" description="Helical" evidence="10">
    <location>
        <begin position="319"/>
        <end position="340"/>
    </location>
</feature>
<sequence>MELLDRLSAKMSALTSKFSMKSIIDINEQPLFRMPNYMFRFKYWLGAMVGGALLFEVISGLFLLLNYYPSDPYNQTIYLIYNIPFGAAILFSHLYGAYVMIFLIYIHMFRNYFDGAYKKPRQFQWVIGLILFALTLGTAFTGYSLPADILGIDADDVARGILGSLPNGTSLSFIIFGNGLPISQYTRLLGFHVILTALIGVFFIMHFMLFEQNGIMPSEKVKGTVPAVYPKHVWEKFNPWWPRNFVYTLAVTFFVWGIILLVPNLLANINGVPFLFQPAPAPPPSSPSAASIPAYPPWFFLFLYKALDFSTPSGASYNPAVASMLAALVPALFLLALPWLDRSRETAPHRRPLWIGIGILLITYLLQLSVWAYTAPGVREPFSTQVGIMLPPLIIAFVSIYGIPRLLRMTRGDLQLTPKTAGLLIVIGLTFIGTLNAALSQPSVYAIGIIIPVALTFLLFAKRVLAERPDRVTVIDRQVRVMSPNIAMALMAVLFIVAAGVIFLVTQFPVTGYGSTFWGMGTGVVLLIFSYSLVLWDYVAYPQEDDEIPLSELLEEGRPRKGRTTSYIGEASGSEQKRAIVPEPAGTFTAQVPEKADD</sequence>
<feature type="transmembrane region" description="Helical" evidence="10">
    <location>
        <begin position="245"/>
        <end position="267"/>
    </location>
</feature>
<dbReference type="SUPFAM" id="SSF81342">
    <property type="entry name" value="Transmembrane di-heme cytochromes"/>
    <property type="match status" value="1"/>
</dbReference>
<keyword evidence="2" id="KW-0813">Transport</keyword>
<dbReference type="InterPro" id="IPR016174">
    <property type="entry name" value="Di-haem_cyt_TM"/>
</dbReference>
<evidence type="ECO:0000256" key="3">
    <source>
        <dbReference type="ARBA" id="ARBA00022617"/>
    </source>
</evidence>
<feature type="transmembrane region" description="Helical" evidence="10">
    <location>
        <begin position="188"/>
        <end position="210"/>
    </location>
</feature>
<organism evidence="13 15">
    <name type="scientific">Candidatus Sysuiplasma superficiale</name>
    <dbReference type="NCBI Taxonomy" id="2823368"/>
    <lineage>
        <taxon>Archaea</taxon>
        <taxon>Methanobacteriati</taxon>
        <taxon>Thermoplasmatota</taxon>
        <taxon>Thermoplasmata</taxon>
        <taxon>Candidatus Sysuiplasmatales</taxon>
        <taxon>Candidatus Sysuiplasmataceae</taxon>
        <taxon>Candidatus Sysuiplasma</taxon>
    </lineage>
</organism>
<dbReference type="InterPro" id="IPR005797">
    <property type="entry name" value="Cyt_b/b6_N"/>
</dbReference>
<evidence type="ECO:0000256" key="4">
    <source>
        <dbReference type="ARBA" id="ARBA00022692"/>
    </source>
</evidence>
<evidence type="ECO:0000256" key="10">
    <source>
        <dbReference type="SAM" id="Phobius"/>
    </source>
</evidence>
<keyword evidence="5" id="KW-0479">Metal-binding</keyword>
<keyword evidence="6" id="KW-0249">Electron transport</keyword>
<keyword evidence="9 10" id="KW-0472">Membrane</keyword>
<comment type="caution">
    <text evidence="13">The sequence shown here is derived from an EMBL/GenBank/DDBJ whole genome shotgun (WGS) entry which is preliminary data.</text>
</comment>
<feature type="transmembrane region" description="Helical" evidence="10">
    <location>
        <begin position="125"/>
        <end position="145"/>
    </location>
</feature>
<comment type="subcellular location">
    <subcellularLocation>
        <location evidence="1">Membrane</location>
        <topology evidence="1">Multi-pass membrane protein</topology>
    </subcellularLocation>
</comment>
<evidence type="ECO:0000259" key="11">
    <source>
        <dbReference type="PROSITE" id="PS51002"/>
    </source>
</evidence>
<evidence type="ECO:0000313" key="14">
    <source>
        <dbReference type="EMBL" id="MBX8644930.1"/>
    </source>
</evidence>
<evidence type="ECO:0000313" key="15">
    <source>
        <dbReference type="Proteomes" id="UP000716004"/>
    </source>
</evidence>
<dbReference type="GO" id="GO:0009055">
    <property type="term" value="F:electron transfer activity"/>
    <property type="evidence" value="ECO:0007669"/>
    <property type="project" value="InterPro"/>
</dbReference>
<feature type="transmembrane region" description="Helical" evidence="10">
    <location>
        <begin position="43"/>
        <end position="65"/>
    </location>
</feature>
<dbReference type="Proteomes" id="UP000716004">
    <property type="component" value="Unassembled WGS sequence"/>
</dbReference>
<name>A0A8J7YM29_9ARCH</name>
<dbReference type="Pfam" id="PF13631">
    <property type="entry name" value="Cytochrom_B_N_2"/>
    <property type="match status" value="1"/>
</dbReference>
<proteinExistence type="predicted"/>